<dbReference type="Gene3D" id="1.10.10.10">
    <property type="entry name" value="Winged helix-like DNA-binding domain superfamily/Winged helix DNA-binding domain"/>
    <property type="match status" value="1"/>
</dbReference>
<dbReference type="Pfam" id="PF01978">
    <property type="entry name" value="TrmB"/>
    <property type="match status" value="1"/>
</dbReference>
<dbReference type="RefSeq" id="WP_220620474.1">
    <property type="nucleotide sequence ID" value="NZ_RKLR01000016.1"/>
</dbReference>
<comment type="caution">
    <text evidence="4">The sequence shown here is derived from an EMBL/GenBank/DDBJ whole genome shotgun (WGS) entry which is preliminary data.</text>
</comment>
<dbReference type="PANTHER" id="PTHR34293:SF1">
    <property type="entry name" value="HTH-TYPE TRANSCRIPTIONAL REGULATOR TRMBL2"/>
    <property type="match status" value="1"/>
</dbReference>
<evidence type="ECO:0000313" key="4">
    <source>
        <dbReference type="EMBL" id="MBX0325611.1"/>
    </source>
</evidence>
<dbReference type="InterPro" id="IPR021586">
    <property type="entry name" value="Tscrpt_reg_TrmB_C"/>
</dbReference>
<dbReference type="AlphaFoldDB" id="A0AAW4PWQ3"/>
<name>A0AAW4PWQ3_9EURY</name>
<dbReference type="InterPro" id="IPR002831">
    <property type="entry name" value="Tscrpt_reg_TrmB_N"/>
</dbReference>
<dbReference type="EMBL" id="RKLR01000016">
    <property type="protein sequence ID" value="MBX0325611.1"/>
    <property type="molecule type" value="Genomic_DNA"/>
</dbReference>
<dbReference type="InterPro" id="IPR036390">
    <property type="entry name" value="WH_DNA-bd_sf"/>
</dbReference>
<dbReference type="PANTHER" id="PTHR34293">
    <property type="entry name" value="HTH-TYPE TRANSCRIPTIONAL REGULATOR TRMBL2"/>
    <property type="match status" value="1"/>
</dbReference>
<dbReference type="InterPro" id="IPR057621">
    <property type="entry name" value="Khk_prokaryotic"/>
</dbReference>
<dbReference type="Proteomes" id="UP001430377">
    <property type="component" value="Unassembled WGS sequence"/>
</dbReference>
<reference evidence="4 5" key="1">
    <citation type="submission" date="2021-06" db="EMBL/GenBank/DDBJ databases">
        <title>Halomicroarcula sp. a new haloarchaeum isolated from saline soil.</title>
        <authorList>
            <person name="Duran-Viseras A."/>
            <person name="Sanchez-Porro C."/>
            <person name="Ventosa A."/>
        </authorList>
    </citation>
    <scope>NUCLEOTIDE SEQUENCE [LARGE SCALE GENOMIC DNA]</scope>
    <source>
        <strain evidence="4 5">F13</strain>
    </source>
</reference>
<proteinExistence type="inferred from homology"/>
<evidence type="ECO:0000259" key="2">
    <source>
        <dbReference type="Pfam" id="PF01978"/>
    </source>
</evidence>
<dbReference type="Gene3D" id="3.40.1190.20">
    <property type="match status" value="1"/>
</dbReference>
<protein>
    <submittedName>
        <fullName evidence="4">TrmB family transcriptional regulator</fullName>
    </submittedName>
</protein>
<dbReference type="Pfam" id="PF25270">
    <property type="entry name" value="Khk"/>
    <property type="match status" value="1"/>
</dbReference>
<evidence type="ECO:0000256" key="1">
    <source>
        <dbReference type="ARBA" id="ARBA00007287"/>
    </source>
</evidence>
<keyword evidence="5" id="KW-1185">Reference proteome</keyword>
<dbReference type="SUPFAM" id="SSF159071">
    <property type="entry name" value="TrmB C-terminal domain-like"/>
    <property type="match status" value="1"/>
</dbReference>
<feature type="domain" description="Transcription regulator TrmB C-terminal" evidence="3">
    <location>
        <begin position="115"/>
        <end position="362"/>
    </location>
</feature>
<organism evidence="4 5">
    <name type="scientific">Haloarcula rubra</name>
    <dbReference type="NCBI Taxonomy" id="2487747"/>
    <lineage>
        <taxon>Archaea</taxon>
        <taxon>Methanobacteriati</taxon>
        <taxon>Methanobacteriota</taxon>
        <taxon>Stenosarchaea group</taxon>
        <taxon>Halobacteria</taxon>
        <taxon>Halobacteriales</taxon>
        <taxon>Haloarculaceae</taxon>
        <taxon>Haloarcula</taxon>
    </lineage>
</organism>
<comment type="similarity">
    <text evidence="1">Belongs to the transcriptional regulator TrmB family.</text>
</comment>
<dbReference type="InterPro" id="IPR051797">
    <property type="entry name" value="TrmB-like"/>
</dbReference>
<evidence type="ECO:0000259" key="3">
    <source>
        <dbReference type="Pfam" id="PF11495"/>
    </source>
</evidence>
<sequence length="740" mass="83292">MTAEDDAKLALLRETLEDNVDLTTYETEVYLALVRGGTQTMTDISETSDVPKQRVYDIVDGLRERGFVEVIDDYPRKAYAVDPSEALSSIRDQISRAEEYLEELHDTVETVESGVALFKSESTIKRYVSDLLQTADHDILLLLPIDRLPAVVEDLEQCTDQQIRLIVSNVSPEATDDEMQGLGKRLPETVDEVRTVTSKEDFALTVDRSRGLYWAQTGHKYLNDEEHGYYVTNPSLAMVLDRFVSESVWPVAKPVVGGSTQPTLPRQYMRIRDCLADLATLTDSRPVDAFEISFEGYDTETGEDVSKRGTLTSYYYTEYDVRASLTLDIEAPTEHVESSLVTVGGVGTRNVDYAAHSIELRENVTTHSDHLDDETKRHLEACQAELPAEFGNESVVIGLDAFVDRMRELVERPPGEEYQRIRQFDAFREALVRFEASEMAPRIQWRQIRTEPGGHVAHVGGVFDDLGYDLTLLGPLGDPVRSEFASRFRNHKLVSIGQTTSTDFVWFEDRKFLLTEPNLESIDWERVTERIELSVLAEYVDGSALLTLGSWYATPNLPDILDGLREDLWPLLSSPPDHVHFSPGEISQFSRTEIEHGRDSISALDDVVPVTVTANRSQTRRFRDTLLRGDDETTTPTVERVRNQLGVTRYAMHSQRGAIMASQDDVRSARAPQIVNPRQIRNVDEHFNSGLALALSENLSDGAALVLANAVASYFMRHKKPPKSAELRDLVGEYDAFFAE</sequence>
<evidence type="ECO:0000313" key="5">
    <source>
        <dbReference type="Proteomes" id="UP001430377"/>
    </source>
</evidence>
<accession>A0AAW4PWQ3</accession>
<dbReference type="InterPro" id="IPR029056">
    <property type="entry name" value="Ribokinase-like"/>
</dbReference>
<dbReference type="SUPFAM" id="SSF46785">
    <property type="entry name" value="Winged helix' DNA-binding domain"/>
    <property type="match status" value="1"/>
</dbReference>
<dbReference type="Pfam" id="PF11495">
    <property type="entry name" value="Regulator_TrmB"/>
    <property type="match status" value="1"/>
</dbReference>
<dbReference type="InterPro" id="IPR036388">
    <property type="entry name" value="WH-like_DNA-bd_sf"/>
</dbReference>
<dbReference type="SUPFAM" id="SSF53613">
    <property type="entry name" value="Ribokinase-like"/>
    <property type="match status" value="1"/>
</dbReference>
<gene>
    <name evidence="4" type="ORF">EGH21_21545</name>
</gene>
<feature type="domain" description="Transcription regulator TrmB N-terminal" evidence="2">
    <location>
        <begin position="16"/>
        <end position="83"/>
    </location>
</feature>